<dbReference type="GO" id="GO:0015109">
    <property type="term" value="F:chromate transmembrane transporter activity"/>
    <property type="evidence" value="ECO:0007669"/>
    <property type="project" value="InterPro"/>
</dbReference>
<reference evidence="8" key="1">
    <citation type="journal article" date="2021" name="PeerJ">
        <title>Extensive microbial diversity within the chicken gut microbiome revealed by metagenomics and culture.</title>
        <authorList>
            <person name="Gilroy R."/>
            <person name="Ravi A."/>
            <person name="Getino M."/>
            <person name="Pursley I."/>
            <person name="Horton D.L."/>
            <person name="Alikhan N.F."/>
            <person name="Baker D."/>
            <person name="Gharbi K."/>
            <person name="Hall N."/>
            <person name="Watson M."/>
            <person name="Adriaenssens E.M."/>
            <person name="Foster-Nyarko E."/>
            <person name="Jarju S."/>
            <person name="Secka A."/>
            <person name="Antonio M."/>
            <person name="Oren A."/>
            <person name="Chaudhuri R.R."/>
            <person name="La Ragione R."/>
            <person name="Hildebrand F."/>
            <person name="Pallen M.J."/>
        </authorList>
    </citation>
    <scope>NUCLEOTIDE SEQUENCE</scope>
    <source>
        <strain evidence="8">CHK179-7159</strain>
    </source>
</reference>
<evidence type="ECO:0000256" key="7">
    <source>
        <dbReference type="SAM" id="Phobius"/>
    </source>
</evidence>
<keyword evidence="3" id="KW-1003">Cell membrane</keyword>
<evidence type="ECO:0000313" key="8">
    <source>
        <dbReference type="EMBL" id="HJA92382.1"/>
    </source>
</evidence>
<comment type="similarity">
    <text evidence="2">Belongs to the chromate ion transporter (CHR) (TC 2.A.51) family.</text>
</comment>
<evidence type="ECO:0000256" key="3">
    <source>
        <dbReference type="ARBA" id="ARBA00022475"/>
    </source>
</evidence>
<comment type="caution">
    <text evidence="8">The sequence shown here is derived from an EMBL/GenBank/DDBJ whole genome shotgun (WGS) entry which is preliminary data.</text>
</comment>
<reference evidence="8" key="2">
    <citation type="submission" date="2021-04" db="EMBL/GenBank/DDBJ databases">
        <authorList>
            <person name="Gilroy R."/>
        </authorList>
    </citation>
    <scope>NUCLEOTIDE SEQUENCE</scope>
    <source>
        <strain evidence="8">CHK179-7159</strain>
    </source>
</reference>
<evidence type="ECO:0000256" key="6">
    <source>
        <dbReference type="ARBA" id="ARBA00023136"/>
    </source>
</evidence>
<dbReference type="PANTHER" id="PTHR43663:SF1">
    <property type="entry name" value="CHROMATE TRANSPORTER"/>
    <property type="match status" value="1"/>
</dbReference>
<gene>
    <name evidence="8" type="ORF">H9717_04600</name>
</gene>
<organism evidence="8 9">
    <name type="scientific">Candidatus Eisenbergiella merdipullorum</name>
    <dbReference type="NCBI Taxonomy" id="2838553"/>
    <lineage>
        <taxon>Bacteria</taxon>
        <taxon>Bacillati</taxon>
        <taxon>Bacillota</taxon>
        <taxon>Clostridia</taxon>
        <taxon>Lachnospirales</taxon>
        <taxon>Lachnospiraceae</taxon>
        <taxon>Eisenbergiella</taxon>
    </lineage>
</organism>
<feature type="transmembrane region" description="Helical" evidence="7">
    <location>
        <begin position="75"/>
        <end position="105"/>
    </location>
</feature>
<keyword evidence="6 7" id="KW-0472">Membrane</keyword>
<keyword evidence="5 7" id="KW-1133">Transmembrane helix</keyword>
<dbReference type="EMBL" id="DWYY01000049">
    <property type="protein sequence ID" value="HJA92382.1"/>
    <property type="molecule type" value="Genomic_DNA"/>
</dbReference>
<dbReference type="Proteomes" id="UP000886858">
    <property type="component" value="Unassembled WGS sequence"/>
</dbReference>
<comment type="subcellular location">
    <subcellularLocation>
        <location evidence="1">Cell membrane</location>
        <topology evidence="1">Multi-pass membrane protein</topology>
    </subcellularLocation>
</comment>
<dbReference type="Pfam" id="PF02417">
    <property type="entry name" value="Chromate_transp"/>
    <property type="match status" value="1"/>
</dbReference>
<evidence type="ECO:0000256" key="2">
    <source>
        <dbReference type="ARBA" id="ARBA00005262"/>
    </source>
</evidence>
<dbReference type="PANTHER" id="PTHR43663">
    <property type="entry name" value="CHROMATE TRANSPORT PROTEIN-RELATED"/>
    <property type="match status" value="1"/>
</dbReference>
<dbReference type="InterPro" id="IPR003370">
    <property type="entry name" value="Chromate_transpt"/>
</dbReference>
<evidence type="ECO:0000256" key="4">
    <source>
        <dbReference type="ARBA" id="ARBA00022692"/>
    </source>
</evidence>
<keyword evidence="4 7" id="KW-0812">Transmembrane</keyword>
<feature type="transmembrane region" description="Helical" evidence="7">
    <location>
        <begin position="144"/>
        <end position="175"/>
    </location>
</feature>
<dbReference type="GO" id="GO:0005886">
    <property type="term" value="C:plasma membrane"/>
    <property type="evidence" value="ECO:0007669"/>
    <property type="project" value="UniProtKB-SubCell"/>
</dbReference>
<evidence type="ECO:0000313" key="9">
    <source>
        <dbReference type="Proteomes" id="UP000886858"/>
    </source>
</evidence>
<proteinExistence type="inferred from homology"/>
<evidence type="ECO:0000256" key="1">
    <source>
        <dbReference type="ARBA" id="ARBA00004651"/>
    </source>
</evidence>
<dbReference type="InterPro" id="IPR052518">
    <property type="entry name" value="CHR_Transporter"/>
</dbReference>
<name>A0A9D2KYD5_9FIRM</name>
<feature type="transmembrane region" description="Helical" evidence="7">
    <location>
        <begin position="117"/>
        <end position="138"/>
    </location>
</feature>
<accession>A0A9D2KYD5</accession>
<sequence>MKTWKKALKLFGQFFQFGCFTFGGGWSIVAQMQKLYVEKEKTITSQELLDITSVGRSLPGTMIGNVAMLYGYRVGGVFCGIVCVVAMILPPMVILSLITYFYTLFKENPWVMSAMTGVRAAIVPIIVCAAVNMVKGAFRYPPCFILAAAAFALYLFFNVSCVALVIMGMIGGILICEYYERKEGKTHDSNAA</sequence>
<evidence type="ECO:0000256" key="5">
    <source>
        <dbReference type="ARBA" id="ARBA00022989"/>
    </source>
</evidence>
<dbReference type="AlphaFoldDB" id="A0A9D2KYD5"/>
<protein>
    <submittedName>
        <fullName evidence="8">Chromate transporter</fullName>
    </submittedName>
</protein>